<sequence length="300" mass="34827">MDKKTSSLLQLPRQLRDRIWSYAYADLVVHAEPACVDQKVKPSGNYGFRYVLCQEVEPPLDSSKWPECCPNESKRSSDDKRTPFFWPIVSRKFWAETIEIFYASAVFVVGGSIDLYILASSQQICVRRMRNLVVRLGFGIKHHNRIWSPARCSDLIKRFERLRGLTLLIGFVVEDNSNYTGTMIRYDRPNGVEQVIRAARMEGLIWDDEKNNFPGFLRSFQQHGLQTGLTHVAIFDRSTKRRFGDDVQKARVVELQVSMKAVLLNQSLSQIFPNRVAEDKRELEDVEREQRENESRRPPV</sequence>
<dbReference type="AlphaFoldDB" id="A0A8H7IU55"/>
<dbReference type="Proteomes" id="UP000651452">
    <property type="component" value="Unassembled WGS sequence"/>
</dbReference>
<dbReference type="OrthoDB" id="5413827at2759"/>
<organism evidence="2 3">
    <name type="scientific">Ascochyta lentis</name>
    <dbReference type="NCBI Taxonomy" id="205686"/>
    <lineage>
        <taxon>Eukaryota</taxon>
        <taxon>Fungi</taxon>
        <taxon>Dikarya</taxon>
        <taxon>Ascomycota</taxon>
        <taxon>Pezizomycotina</taxon>
        <taxon>Dothideomycetes</taxon>
        <taxon>Pleosporomycetidae</taxon>
        <taxon>Pleosporales</taxon>
        <taxon>Pleosporineae</taxon>
        <taxon>Didymellaceae</taxon>
        <taxon>Ascochyta</taxon>
    </lineage>
</organism>
<dbReference type="EMBL" id="RZGK01000017">
    <property type="protein sequence ID" value="KAF9692745.1"/>
    <property type="molecule type" value="Genomic_DNA"/>
</dbReference>
<name>A0A8H7IU55_9PLEO</name>
<accession>A0A8H7IU55</accession>
<evidence type="ECO:0000313" key="2">
    <source>
        <dbReference type="EMBL" id="KAF9692745.1"/>
    </source>
</evidence>
<proteinExistence type="predicted"/>
<gene>
    <name evidence="2" type="ORF">EKO04_009236</name>
</gene>
<reference evidence="2" key="2">
    <citation type="submission" date="2020-09" db="EMBL/GenBank/DDBJ databases">
        <title>Reference genome assembly for Australian Ascochyta lentis isolate Al4.</title>
        <authorList>
            <person name="Lee R.C."/>
            <person name="Farfan-Caceres L.M."/>
            <person name="Debler J.W."/>
            <person name="Williams A.H."/>
            <person name="Henares B.M."/>
        </authorList>
    </citation>
    <scope>NUCLEOTIDE SEQUENCE</scope>
    <source>
        <strain evidence="2">Al4</strain>
    </source>
</reference>
<evidence type="ECO:0000256" key="1">
    <source>
        <dbReference type="SAM" id="MobiDB-lite"/>
    </source>
</evidence>
<evidence type="ECO:0000313" key="3">
    <source>
        <dbReference type="Proteomes" id="UP000651452"/>
    </source>
</evidence>
<comment type="caution">
    <text evidence="2">The sequence shown here is derived from an EMBL/GenBank/DDBJ whole genome shotgun (WGS) entry which is preliminary data.</text>
</comment>
<feature type="region of interest" description="Disordered" evidence="1">
    <location>
        <begin position="279"/>
        <end position="300"/>
    </location>
</feature>
<keyword evidence="3" id="KW-1185">Reference proteome</keyword>
<reference evidence="2" key="1">
    <citation type="submission" date="2018-12" db="EMBL/GenBank/DDBJ databases">
        <authorList>
            <person name="Syme R.A."/>
            <person name="Farfan-Caceres L."/>
            <person name="Lichtenzveig J."/>
        </authorList>
    </citation>
    <scope>NUCLEOTIDE SEQUENCE</scope>
    <source>
        <strain evidence="2">Al4</strain>
    </source>
</reference>
<protein>
    <submittedName>
        <fullName evidence="2">Uncharacterized protein</fullName>
    </submittedName>
</protein>